<dbReference type="GO" id="GO:0003924">
    <property type="term" value="F:GTPase activity"/>
    <property type="evidence" value="ECO:0007669"/>
    <property type="project" value="UniProtKB-UniRule"/>
</dbReference>
<feature type="binding site" evidence="10">
    <location>
        <position position="245"/>
    </location>
    <ligand>
        <name>Zn(2+)</name>
        <dbReference type="ChEBI" id="CHEBI:29105"/>
    </ligand>
</feature>
<dbReference type="Gene3D" id="3.40.50.300">
    <property type="entry name" value="P-loop containing nucleotide triphosphate hydrolases"/>
    <property type="match status" value="1"/>
</dbReference>
<dbReference type="InterPro" id="IPR012340">
    <property type="entry name" value="NA-bd_OB-fold"/>
</dbReference>
<dbReference type="EMBL" id="MPDK01000014">
    <property type="protein sequence ID" value="PWI57368.1"/>
    <property type="molecule type" value="Genomic_DNA"/>
</dbReference>
<evidence type="ECO:0000256" key="4">
    <source>
        <dbReference type="ARBA" id="ARBA00022730"/>
    </source>
</evidence>
<feature type="binding site" evidence="10">
    <location>
        <begin position="164"/>
        <end position="172"/>
    </location>
    <ligand>
        <name>GTP</name>
        <dbReference type="ChEBI" id="CHEBI:37565"/>
    </ligand>
</feature>
<evidence type="ECO:0000256" key="2">
    <source>
        <dbReference type="ARBA" id="ARBA00022517"/>
    </source>
</evidence>
<keyword evidence="3 10" id="KW-0479">Metal-binding</keyword>
<dbReference type="Proteomes" id="UP000245380">
    <property type="component" value="Unassembled WGS sequence"/>
</dbReference>
<evidence type="ECO:0000256" key="9">
    <source>
        <dbReference type="ARBA" id="ARBA00023134"/>
    </source>
</evidence>
<evidence type="ECO:0000256" key="1">
    <source>
        <dbReference type="ARBA" id="ARBA00022490"/>
    </source>
</evidence>
<evidence type="ECO:0000313" key="13">
    <source>
        <dbReference type="EMBL" id="PWI57368.1"/>
    </source>
</evidence>
<dbReference type="PANTHER" id="PTHR32120">
    <property type="entry name" value="SMALL RIBOSOMAL SUBUNIT BIOGENESIS GTPASE RSGA"/>
    <property type="match status" value="1"/>
</dbReference>
<evidence type="ECO:0000256" key="3">
    <source>
        <dbReference type="ARBA" id="ARBA00022723"/>
    </source>
</evidence>
<sequence>MTGRIVKAISGFYFVRLEDGRNLQCKARGVFKKRGWKPLVGDLVRVEPQGTQEGTITDLFARRSELVRPSIANVDQALLVVALVQPELSLYQLDKMLAMLALSKIEVGIAFTKIDLPHALDVLQQVQKIYEKLEYPIFALDVRHEVGVMPLHGFLQGKITVLAGQSGVGKSTLLTHLIPGSGALTGQIGDRSKRGRHTTTHVELYSYADGFIADTPGFSQYAFDHLEPSHLGVLFREIAILRATCEYRGCLHTEEEGCAVRRAVENGRMAESRYHNYVQLLTELKEAKARRY</sequence>
<dbReference type="PANTHER" id="PTHR32120:SF11">
    <property type="entry name" value="SMALL RIBOSOMAL SUBUNIT BIOGENESIS GTPASE RSGA 1, MITOCHONDRIAL-RELATED"/>
    <property type="match status" value="1"/>
</dbReference>
<keyword evidence="14" id="KW-1185">Reference proteome</keyword>
<accession>A0A2U3D7W0</accession>
<keyword evidence="7 10" id="KW-0862">Zinc</keyword>
<feature type="binding site" evidence="10">
    <location>
        <position position="252"/>
    </location>
    <ligand>
        <name>Zn(2+)</name>
        <dbReference type="ChEBI" id="CHEBI:29105"/>
    </ligand>
</feature>
<comment type="function">
    <text evidence="10">One of several proteins that assist in the late maturation steps of the functional core of the 30S ribosomal subunit. Helps release RbfA from mature subunits. May play a role in the assembly of ribosomal proteins into the subunit. Circularly permuted GTPase that catalyzes slow GTP hydrolysis, GTPase activity is stimulated by the 30S ribosomal subunit.</text>
</comment>
<comment type="cofactor">
    <cofactor evidence="10">
        <name>Zn(2+)</name>
        <dbReference type="ChEBI" id="CHEBI:29105"/>
    </cofactor>
    <text evidence="10">Binds 1 zinc ion per subunit.</text>
</comment>
<feature type="domain" description="EngC GTPase" evidence="11">
    <location>
        <begin position="72"/>
        <end position="219"/>
    </location>
</feature>
<feature type="domain" description="CP-type G" evidence="12">
    <location>
        <begin position="63"/>
        <end position="221"/>
    </location>
</feature>
<feature type="binding site" evidence="10">
    <location>
        <begin position="112"/>
        <end position="115"/>
    </location>
    <ligand>
        <name>GTP</name>
        <dbReference type="ChEBI" id="CHEBI:37565"/>
    </ligand>
</feature>
<name>A0A2U3D7W0_SULT2</name>
<dbReference type="EC" id="3.6.1.-" evidence="10"/>
<keyword evidence="1 10" id="KW-0963">Cytoplasm</keyword>
<dbReference type="NCBIfam" id="TIGR00157">
    <property type="entry name" value="ribosome small subunit-dependent GTPase A"/>
    <property type="match status" value="1"/>
</dbReference>
<keyword evidence="8 10" id="KW-0694">RNA-binding</keyword>
<comment type="subunit">
    <text evidence="10">Monomer. Associates with 30S ribosomal subunit, binds 16S rRNA.</text>
</comment>
<keyword evidence="2 10" id="KW-0690">Ribosome biogenesis</keyword>
<dbReference type="PROSITE" id="PS50936">
    <property type="entry name" value="ENGC_GTPASE"/>
    <property type="match status" value="1"/>
</dbReference>
<dbReference type="GO" id="GO:0042274">
    <property type="term" value="P:ribosomal small subunit biogenesis"/>
    <property type="evidence" value="ECO:0007669"/>
    <property type="project" value="UniProtKB-UniRule"/>
</dbReference>
<dbReference type="SUPFAM" id="SSF52540">
    <property type="entry name" value="P-loop containing nucleoside triphosphate hydrolases"/>
    <property type="match status" value="1"/>
</dbReference>
<proteinExistence type="inferred from homology"/>
<feature type="binding site" evidence="10">
    <location>
        <position position="250"/>
    </location>
    <ligand>
        <name>Zn(2+)</name>
        <dbReference type="ChEBI" id="CHEBI:29105"/>
    </ligand>
</feature>
<evidence type="ECO:0000313" key="14">
    <source>
        <dbReference type="Proteomes" id="UP000245380"/>
    </source>
</evidence>
<evidence type="ECO:0000256" key="8">
    <source>
        <dbReference type="ARBA" id="ARBA00022884"/>
    </source>
</evidence>
<dbReference type="PROSITE" id="PS51721">
    <property type="entry name" value="G_CP"/>
    <property type="match status" value="1"/>
</dbReference>
<dbReference type="InterPro" id="IPR010914">
    <property type="entry name" value="RsgA_GTPase_dom"/>
</dbReference>
<comment type="caution">
    <text evidence="13">The sequence shown here is derived from an EMBL/GenBank/DDBJ whole genome shotgun (WGS) entry which is preliminary data.</text>
</comment>
<dbReference type="GO" id="GO:0019843">
    <property type="term" value="F:rRNA binding"/>
    <property type="evidence" value="ECO:0007669"/>
    <property type="project" value="UniProtKB-KW"/>
</dbReference>
<dbReference type="InterPro" id="IPR027417">
    <property type="entry name" value="P-loop_NTPase"/>
</dbReference>
<dbReference type="CDD" id="cd01854">
    <property type="entry name" value="YjeQ_EngC"/>
    <property type="match status" value="1"/>
</dbReference>
<dbReference type="HAMAP" id="MF_01820">
    <property type="entry name" value="GTPase_RsgA"/>
    <property type="match status" value="1"/>
</dbReference>
<dbReference type="InterPro" id="IPR004881">
    <property type="entry name" value="Ribosome_biogen_GTPase_RsgA"/>
</dbReference>
<dbReference type="InterPro" id="IPR031944">
    <property type="entry name" value="RsgA_N"/>
</dbReference>
<evidence type="ECO:0000259" key="12">
    <source>
        <dbReference type="PROSITE" id="PS51721"/>
    </source>
</evidence>
<evidence type="ECO:0000256" key="6">
    <source>
        <dbReference type="ARBA" id="ARBA00022801"/>
    </source>
</evidence>
<evidence type="ECO:0000256" key="10">
    <source>
        <dbReference type="HAMAP-Rule" id="MF_01820"/>
    </source>
</evidence>
<keyword evidence="4 10" id="KW-0699">rRNA-binding</keyword>
<dbReference type="InterPro" id="IPR030378">
    <property type="entry name" value="G_CP_dom"/>
</dbReference>
<dbReference type="GO" id="GO:0046872">
    <property type="term" value="F:metal ion binding"/>
    <property type="evidence" value="ECO:0007669"/>
    <property type="project" value="UniProtKB-KW"/>
</dbReference>
<comment type="similarity">
    <text evidence="10">Belongs to the TRAFAC class YlqF/YawG GTPase family. RsgA subfamily.</text>
</comment>
<protein>
    <recommendedName>
        <fullName evidence="10">Small ribosomal subunit biogenesis GTPase RsgA</fullName>
        <ecNumber evidence="10">3.6.1.-</ecNumber>
    </recommendedName>
</protein>
<dbReference type="AlphaFoldDB" id="A0A2U3D7W0"/>
<keyword evidence="9 10" id="KW-0342">GTP-binding</keyword>
<comment type="subcellular location">
    <subcellularLocation>
        <location evidence="10">Cytoplasm</location>
    </subcellularLocation>
</comment>
<dbReference type="SUPFAM" id="SSF50249">
    <property type="entry name" value="Nucleic acid-binding proteins"/>
    <property type="match status" value="1"/>
</dbReference>
<dbReference type="GO" id="GO:0005737">
    <property type="term" value="C:cytoplasm"/>
    <property type="evidence" value="ECO:0007669"/>
    <property type="project" value="UniProtKB-SubCell"/>
</dbReference>
<dbReference type="Pfam" id="PF16745">
    <property type="entry name" value="RsgA_N"/>
    <property type="match status" value="1"/>
</dbReference>
<evidence type="ECO:0000256" key="7">
    <source>
        <dbReference type="ARBA" id="ARBA00022833"/>
    </source>
</evidence>
<evidence type="ECO:0000259" key="11">
    <source>
        <dbReference type="PROSITE" id="PS50936"/>
    </source>
</evidence>
<gene>
    <name evidence="10" type="primary">rsgA</name>
    <name evidence="13" type="ORF">BM613_09070</name>
</gene>
<dbReference type="GO" id="GO:0005525">
    <property type="term" value="F:GTP binding"/>
    <property type="evidence" value="ECO:0007669"/>
    <property type="project" value="UniProtKB-UniRule"/>
</dbReference>
<dbReference type="Gene3D" id="2.40.50.140">
    <property type="entry name" value="Nucleic acid-binding proteins"/>
    <property type="match status" value="1"/>
</dbReference>
<organism evidence="13 14">
    <name type="scientific">Sulfoacidibacillus thermotolerans</name>
    <name type="common">Acidibacillus sulfuroxidans</name>
    <dbReference type="NCBI Taxonomy" id="1765684"/>
    <lineage>
        <taxon>Bacteria</taxon>
        <taxon>Bacillati</taxon>
        <taxon>Bacillota</taxon>
        <taxon>Bacilli</taxon>
        <taxon>Bacillales</taxon>
        <taxon>Alicyclobacillaceae</taxon>
        <taxon>Sulfoacidibacillus</taxon>
    </lineage>
</organism>
<keyword evidence="5 10" id="KW-0547">Nucleotide-binding</keyword>
<keyword evidence="6 10" id="KW-0378">Hydrolase</keyword>
<feature type="binding site" evidence="10">
    <location>
        <position position="258"/>
    </location>
    <ligand>
        <name>Zn(2+)</name>
        <dbReference type="ChEBI" id="CHEBI:29105"/>
    </ligand>
</feature>
<dbReference type="CDD" id="cd04466">
    <property type="entry name" value="S1_YloQ_GTPase"/>
    <property type="match status" value="1"/>
</dbReference>
<dbReference type="Gene3D" id="1.10.40.50">
    <property type="entry name" value="Probable gtpase engc, domain 3"/>
    <property type="match status" value="1"/>
</dbReference>
<reference evidence="13 14" key="1">
    <citation type="submission" date="2016-11" db="EMBL/GenBank/DDBJ databases">
        <title>Comparative genomics of Acidibacillus ferroxidans species.</title>
        <authorList>
            <person name="Oliveira G."/>
            <person name="Nunes G."/>
            <person name="Oliveira R."/>
            <person name="Araujo F."/>
            <person name="Salim A."/>
            <person name="Scholte L."/>
            <person name="Morais D."/>
            <person name="Nancucheo I."/>
            <person name="Johnson D.B."/>
            <person name="Grail B."/>
            <person name="Bittencourt J."/>
            <person name="Valadares R."/>
        </authorList>
    </citation>
    <scope>NUCLEOTIDE SEQUENCE [LARGE SCALE GENOMIC DNA]</scope>
    <source>
        <strain evidence="13 14">Y002</strain>
    </source>
</reference>
<dbReference type="Pfam" id="PF03193">
    <property type="entry name" value="RsgA_GTPase"/>
    <property type="match status" value="1"/>
</dbReference>
<evidence type="ECO:0000256" key="5">
    <source>
        <dbReference type="ARBA" id="ARBA00022741"/>
    </source>
</evidence>